<keyword evidence="3" id="KW-1185">Reference proteome</keyword>
<organism evidence="2 3">
    <name type="scientific">Rhodanobacter aciditrophus</name>
    <dbReference type="NCBI Taxonomy" id="1623218"/>
    <lineage>
        <taxon>Bacteria</taxon>
        <taxon>Pseudomonadati</taxon>
        <taxon>Pseudomonadota</taxon>
        <taxon>Gammaproteobacteria</taxon>
        <taxon>Lysobacterales</taxon>
        <taxon>Rhodanobacteraceae</taxon>
        <taxon>Rhodanobacter</taxon>
    </lineage>
</organism>
<protein>
    <submittedName>
        <fullName evidence="2">GNAT family N-acetyltransferase</fullName>
        <ecNumber evidence="2">2.3.-.-</ecNumber>
    </submittedName>
</protein>
<dbReference type="Pfam" id="PF00583">
    <property type="entry name" value="Acetyltransf_1"/>
    <property type="match status" value="1"/>
</dbReference>
<dbReference type="InterPro" id="IPR016181">
    <property type="entry name" value="Acyl_CoA_acyltransferase"/>
</dbReference>
<evidence type="ECO:0000313" key="3">
    <source>
        <dbReference type="Proteomes" id="UP001597059"/>
    </source>
</evidence>
<reference evidence="3" key="1">
    <citation type="journal article" date="2019" name="Int. J. Syst. Evol. Microbiol.">
        <title>The Global Catalogue of Microorganisms (GCM) 10K type strain sequencing project: providing services to taxonomists for standard genome sequencing and annotation.</title>
        <authorList>
            <consortium name="The Broad Institute Genomics Platform"/>
            <consortium name="The Broad Institute Genome Sequencing Center for Infectious Disease"/>
            <person name="Wu L."/>
            <person name="Ma J."/>
        </authorList>
    </citation>
    <scope>NUCLEOTIDE SEQUENCE [LARGE SCALE GENOMIC DNA]</scope>
    <source>
        <strain evidence="3">JCM 30774</strain>
    </source>
</reference>
<dbReference type="CDD" id="cd04301">
    <property type="entry name" value="NAT_SF"/>
    <property type="match status" value="1"/>
</dbReference>
<comment type="caution">
    <text evidence="2">The sequence shown here is derived from an EMBL/GenBank/DDBJ whole genome shotgun (WGS) entry which is preliminary data.</text>
</comment>
<evidence type="ECO:0000313" key="2">
    <source>
        <dbReference type="EMBL" id="MFD1384700.1"/>
    </source>
</evidence>
<accession>A0ABW4B7T9</accession>
<dbReference type="GO" id="GO:0016746">
    <property type="term" value="F:acyltransferase activity"/>
    <property type="evidence" value="ECO:0007669"/>
    <property type="project" value="UniProtKB-KW"/>
</dbReference>
<dbReference type="EMBL" id="JBHTMN010000018">
    <property type="protein sequence ID" value="MFD1384700.1"/>
    <property type="molecule type" value="Genomic_DNA"/>
</dbReference>
<gene>
    <name evidence="2" type="ORF">ACFQ45_15135</name>
</gene>
<proteinExistence type="predicted"/>
<feature type="domain" description="N-acetyltransferase" evidence="1">
    <location>
        <begin position="16"/>
        <end position="170"/>
    </location>
</feature>
<dbReference type="EC" id="2.3.-.-" evidence="2"/>
<keyword evidence="2" id="KW-0012">Acyltransferase</keyword>
<sequence length="176" mass="19575">MDLFKVDTLTPYLNDLVALLIDAVDNGAAIGFLPPLSEQEAIDYWQSINDEMQQNARQIVLVREQETVVGAIQLELSAKANALHRAGIEKWMVRSDYQGQGLGKALLQGAEKVAASLNTELLTCDTRVGDLAETILSQQAWQKVGEVPQYSRTVMGTYYDCAIYYKSIEPTQDLYV</sequence>
<dbReference type="Proteomes" id="UP001597059">
    <property type="component" value="Unassembled WGS sequence"/>
</dbReference>
<keyword evidence="2" id="KW-0808">Transferase</keyword>
<dbReference type="SUPFAM" id="SSF55729">
    <property type="entry name" value="Acyl-CoA N-acyltransferases (Nat)"/>
    <property type="match status" value="1"/>
</dbReference>
<dbReference type="InterPro" id="IPR000182">
    <property type="entry name" value="GNAT_dom"/>
</dbReference>
<name>A0ABW4B7T9_9GAMM</name>
<dbReference type="RefSeq" id="WP_377369176.1">
    <property type="nucleotide sequence ID" value="NZ_JBHTMN010000018.1"/>
</dbReference>
<dbReference type="PROSITE" id="PS51186">
    <property type="entry name" value="GNAT"/>
    <property type="match status" value="1"/>
</dbReference>
<evidence type="ECO:0000259" key="1">
    <source>
        <dbReference type="PROSITE" id="PS51186"/>
    </source>
</evidence>
<dbReference type="Gene3D" id="3.40.630.30">
    <property type="match status" value="1"/>
</dbReference>